<keyword evidence="1" id="KW-0175">Coiled coil</keyword>
<gene>
    <name evidence="2" type="ORF">HPLM_LOCUS16468</name>
</gene>
<evidence type="ECO:0000313" key="2">
    <source>
        <dbReference type="EMBL" id="VDO60151.1"/>
    </source>
</evidence>
<dbReference type="OrthoDB" id="10472480at2759"/>
<keyword evidence="3" id="KW-1185">Reference proteome</keyword>
<name>A0A0N4WXD5_HAEPC</name>
<sequence>MNIVEDHTSRRPRSTPEKMEFQYVTTTSFAIAFELVVGDAELDPIEGYQALIAGMKISQPPLRRTLIRRTWTEGIVDIRGRFRCTPAQLELEKKNRADLSFVHAFHLYDNSDHNVPIIEETIPLDMLMTRGGEGIIQAYGLEPGTTYTASVRCYNNFGSAAVGINGTLTTLKQLPKYSYQHQELSLISISVNPIPGRFMVLTCTTLDKNHESLYKDIAHKRQTVAEIKEQVKHLEEAVEKRKLLKRDLLMQRDLLERRVSILKRELEIRFGKLDF</sequence>
<protein>
    <submittedName>
        <fullName evidence="4">Fibronectin type-III domain-containing protein</fullName>
    </submittedName>
</protein>
<dbReference type="Proteomes" id="UP000268014">
    <property type="component" value="Unassembled WGS sequence"/>
</dbReference>
<feature type="coiled-coil region" evidence="1">
    <location>
        <begin position="217"/>
        <end position="265"/>
    </location>
</feature>
<evidence type="ECO:0000313" key="3">
    <source>
        <dbReference type="Proteomes" id="UP000268014"/>
    </source>
</evidence>
<evidence type="ECO:0000256" key="1">
    <source>
        <dbReference type="SAM" id="Coils"/>
    </source>
</evidence>
<reference evidence="2 3" key="2">
    <citation type="submission" date="2018-11" db="EMBL/GenBank/DDBJ databases">
        <authorList>
            <consortium name="Pathogen Informatics"/>
        </authorList>
    </citation>
    <scope>NUCLEOTIDE SEQUENCE [LARGE SCALE GENOMIC DNA]</scope>
    <source>
        <strain evidence="2 3">MHpl1</strain>
    </source>
</reference>
<dbReference type="WBParaSite" id="HPLM_0001647601-mRNA-1">
    <property type="protein sequence ID" value="HPLM_0001647601-mRNA-1"/>
    <property type="gene ID" value="HPLM_0001647601"/>
</dbReference>
<evidence type="ECO:0000313" key="4">
    <source>
        <dbReference type="WBParaSite" id="HPLM_0001647601-mRNA-1"/>
    </source>
</evidence>
<dbReference type="AlphaFoldDB" id="A0A0N4WXD5"/>
<reference evidence="4" key="1">
    <citation type="submission" date="2016-04" db="UniProtKB">
        <authorList>
            <consortium name="WormBaseParasite"/>
        </authorList>
    </citation>
    <scope>IDENTIFICATION</scope>
</reference>
<organism evidence="4">
    <name type="scientific">Haemonchus placei</name>
    <name type="common">Barber's pole worm</name>
    <dbReference type="NCBI Taxonomy" id="6290"/>
    <lineage>
        <taxon>Eukaryota</taxon>
        <taxon>Metazoa</taxon>
        <taxon>Ecdysozoa</taxon>
        <taxon>Nematoda</taxon>
        <taxon>Chromadorea</taxon>
        <taxon>Rhabditida</taxon>
        <taxon>Rhabditina</taxon>
        <taxon>Rhabditomorpha</taxon>
        <taxon>Strongyloidea</taxon>
        <taxon>Trichostrongylidae</taxon>
        <taxon>Haemonchus</taxon>
    </lineage>
</organism>
<accession>A0A0N4WXD5</accession>
<proteinExistence type="predicted"/>
<dbReference type="EMBL" id="UZAF01019440">
    <property type="protein sequence ID" value="VDO60151.1"/>
    <property type="molecule type" value="Genomic_DNA"/>
</dbReference>